<dbReference type="EMBL" id="RRYP01017321">
    <property type="protein sequence ID" value="TNV74187.1"/>
    <property type="molecule type" value="Genomic_DNA"/>
</dbReference>
<gene>
    <name evidence="1" type="ORF">FGO68_gene4173</name>
</gene>
<sequence>MESSQPTKVKIALIGATGAIGKEIVRHAKKDARIEELCLVVRKRLDEWKDEDFTCKLKVIAMDNFDDLSPLRDQLQGYDAFLCTLGTRVKVGEELFKKVDYEYPLNFGRVGLQCGAQYYGLLSSTGAKASSWFLYMRTKGEVERDAAKLGYKHLAIHRPGLLMNRDNDERIGEKIFSKVPFISKIEATDMGLAMLDHAIKGSLNKAGEAKTEILSNDDLLRFSRGLKDQKL</sequence>
<evidence type="ECO:0008006" key="3">
    <source>
        <dbReference type="Google" id="ProtNLM"/>
    </source>
</evidence>
<evidence type="ECO:0000313" key="2">
    <source>
        <dbReference type="Proteomes" id="UP000785679"/>
    </source>
</evidence>
<dbReference type="Proteomes" id="UP000785679">
    <property type="component" value="Unassembled WGS sequence"/>
</dbReference>
<dbReference type="OrthoDB" id="283707at2759"/>
<dbReference type="GO" id="GO:0051170">
    <property type="term" value="P:import into nucleus"/>
    <property type="evidence" value="ECO:0007669"/>
    <property type="project" value="TreeGrafter"/>
</dbReference>
<evidence type="ECO:0000313" key="1">
    <source>
        <dbReference type="EMBL" id="TNV74187.1"/>
    </source>
</evidence>
<dbReference type="PANTHER" id="PTHR14097">
    <property type="entry name" value="OXIDOREDUCTASE HTATIP2"/>
    <property type="match status" value="1"/>
</dbReference>
<dbReference type="SUPFAM" id="SSF51735">
    <property type="entry name" value="NAD(P)-binding Rossmann-fold domains"/>
    <property type="match status" value="1"/>
</dbReference>
<protein>
    <recommendedName>
        <fullName evidence="3">NAD(P)-binding domain-containing protein</fullName>
    </recommendedName>
</protein>
<dbReference type="Gene3D" id="3.40.50.720">
    <property type="entry name" value="NAD(P)-binding Rossmann-like Domain"/>
    <property type="match status" value="1"/>
</dbReference>
<comment type="caution">
    <text evidence="1">The sequence shown here is derived from an EMBL/GenBank/DDBJ whole genome shotgun (WGS) entry which is preliminary data.</text>
</comment>
<dbReference type="GO" id="GO:0005737">
    <property type="term" value="C:cytoplasm"/>
    <property type="evidence" value="ECO:0007669"/>
    <property type="project" value="TreeGrafter"/>
</dbReference>
<dbReference type="PANTHER" id="PTHR14097:SF7">
    <property type="entry name" value="OXIDOREDUCTASE HTATIP2"/>
    <property type="match status" value="1"/>
</dbReference>
<organism evidence="1 2">
    <name type="scientific">Halteria grandinella</name>
    <dbReference type="NCBI Taxonomy" id="5974"/>
    <lineage>
        <taxon>Eukaryota</taxon>
        <taxon>Sar</taxon>
        <taxon>Alveolata</taxon>
        <taxon>Ciliophora</taxon>
        <taxon>Intramacronucleata</taxon>
        <taxon>Spirotrichea</taxon>
        <taxon>Stichotrichia</taxon>
        <taxon>Sporadotrichida</taxon>
        <taxon>Halteriidae</taxon>
        <taxon>Halteria</taxon>
    </lineage>
</organism>
<reference evidence="1" key="1">
    <citation type="submission" date="2019-06" db="EMBL/GenBank/DDBJ databases">
        <authorList>
            <person name="Zheng W."/>
        </authorList>
    </citation>
    <scope>NUCLEOTIDE SEQUENCE</scope>
    <source>
        <strain evidence="1">QDHG01</strain>
    </source>
</reference>
<proteinExistence type="predicted"/>
<keyword evidence="2" id="KW-1185">Reference proteome</keyword>
<dbReference type="InterPro" id="IPR036291">
    <property type="entry name" value="NAD(P)-bd_dom_sf"/>
</dbReference>
<name>A0A8J8NFS7_HALGN</name>
<accession>A0A8J8NFS7</accession>
<dbReference type="AlphaFoldDB" id="A0A8J8NFS7"/>